<gene>
    <name evidence="2" type="ORF">CQW29_12760</name>
</gene>
<feature type="transmembrane region" description="Helical" evidence="1">
    <location>
        <begin position="7"/>
        <end position="24"/>
    </location>
</feature>
<keyword evidence="3" id="KW-1185">Reference proteome</keyword>
<organism evidence="2 3">
    <name type="scientific">Pantoea coffeiphila</name>
    <dbReference type="NCBI Taxonomy" id="1465635"/>
    <lineage>
        <taxon>Bacteria</taxon>
        <taxon>Pseudomonadati</taxon>
        <taxon>Pseudomonadota</taxon>
        <taxon>Gammaproteobacteria</taxon>
        <taxon>Enterobacterales</taxon>
        <taxon>Erwiniaceae</taxon>
        <taxon>Pantoea</taxon>
    </lineage>
</organism>
<proteinExistence type="predicted"/>
<dbReference type="AlphaFoldDB" id="A0A2S9IC04"/>
<keyword evidence="1" id="KW-1133">Transmembrane helix</keyword>
<dbReference type="OrthoDB" id="6626733at2"/>
<accession>A0A2S9IC04</accession>
<sequence length="74" mass="8585">MDKNSSVISYIIGLIMMWFSRHTIQDIAFMVGAFVAVVTLCINVATFFINWHYRRKTYELQRSATPGVNIEPDR</sequence>
<evidence type="ECO:0000313" key="2">
    <source>
        <dbReference type="EMBL" id="PRD15317.1"/>
    </source>
</evidence>
<reference evidence="2 3" key="1">
    <citation type="submission" date="2017-10" db="EMBL/GenBank/DDBJ databases">
        <title>Draft genome of two endophytic bacteria isolated from 'guarana' Paullinia cupana (Mart.) Ducke.</title>
        <authorList>
            <person name="Siqueira K.A."/>
            <person name="Liotti R.G."/>
            <person name="Mendes T.A."/>
            <person name="Soares M.A."/>
        </authorList>
    </citation>
    <scope>NUCLEOTIDE SEQUENCE [LARGE SCALE GENOMIC DNA]</scope>
    <source>
        <strain evidence="2 3">342</strain>
    </source>
</reference>
<comment type="caution">
    <text evidence="2">The sequence shown here is derived from an EMBL/GenBank/DDBJ whole genome shotgun (WGS) entry which is preliminary data.</text>
</comment>
<evidence type="ECO:0008006" key="4">
    <source>
        <dbReference type="Google" id="ProtNLM"/>
    </source>
</evidence>
<name>A0A2S9IC04_9GAMM</name>
<feature type="transmembrane region" description="Helical" evidence="1">
    <location>
        <begin position="30"/>
        <end position="53"/>
    </location>
</feature>
<keyword evidence="1" id="KW-0472">Membrane</keyword>
<dbReference type="RefSeq" id="WP_105593095.1">
    <property type="nucleotide sequence ID" value="NZ_PDET01000007.1"/>
</dbReference>
<keyword evidence="1" id="KW-0812">Transmembrane</keyword>
<evidence type="ECO:0000313" key="3">
    <source>
        <dbReference type="Proteomes" id="UP000239181"/>
    </source>
</evidence>
<protein>
    <recommendedName>
        <fullName evidence="4">Lysis protein</fullName>
    </recommendedName>
</protein>
<evidence type="ECO:0000256" key="1">
    <source>
        <dbReference type="SAM" id="Phobius"/>
    </source>
</evidence>
<dbReference type="Proteomes" id="UP000239181">
    <property type="component" value="Unassembled WGS sequence"/>
</dbReference>
<dbReference type="EMBL" id="PDET01000007">
    <property type="protein sequence ID" value="PRD15317.1"/>
    <property type="molecule type" value="Genomic_DNA"/>
</dbReference>